<organism evidence="1 2">
    <name type="scientific">Brevundimonas basaltis</name>
    <dbReference type="NCBI Taxonomy" id="472166"/>
    <lineage>
        <taxon>Bacteria</taxon>
        <taxon>Pseudomonadati</taxon>
        <taxon>Pseudomonadota</taxon>
        <taxon>Alphaproteobacteria</taxon>
        <taxon>Caulobacterales</taxon>
        <taxon>Caulobacteraceae</taxon>
        <taxon>Brevundimonas</taxon>
    </lineage>
</organism>
<dbReference type="InterPro" id="IPR002816">
    <property type="entry name" value="TraB/PrgY/GumN_fam"/>
</dbReference>
<name>A0A7W8HZD9_9CAUL</name>
<gene>
    <name evidence="1" type="ORF">HNQ67_002211</name>
</gene>
<dbReference type="RefSeq" id="WP_183255278.1">
    <property type="nucleotide sequence ID" value="NZ_BAAAFF010000001.1"/>
</dbReference>
<evidence type="ECO:0008006" key="3">
    <source>
        <dbReference type="Google" id="ProtNLM"/>
    </source>
</evidence>
<dbReference type="Pfam" id="PF01963">
    <property type="entry name" value="TraB_PrgY_gumN"/>
    <property type="match status" value="1"/>
</dbReference>
<comment type="caution">
    <text evidence="1">The sequence shown here is derived from an EMBL/GenBank/DDBJ whole genome shotgun (WGS) entry which is preliminary data.</text>
</comment>
<dbReference type="PANTHER" id="PTHR40590">
    <property type="entry name" value="CYTOPLASMIC PROTEIN-RELATED"/>
    <property type="match status" value="1"/>
</dbReference>
<protein>
    <recommendedName>
        <fullName evidence="3">TraB/GumN family protein</fullName>
    </recommendedName>
</protein>
<accession>A0A7W8HZD9</accession>
<dbReference type="Proteomes" id="UP000566663">
    <property type="component" value="Unassembled WGS sequence"/>
</dbReference>
<reference evidence="1 2" key="1">
    <citation type="submission" date="2020-08" db="EMBL/GenBank/DDBJ databases">
        <title>Genomic Encyclopedia of Type Strains, Phase IV (KMG-IV): sequencing the most valuable type-strain genomes for metagenomic binning, comparative biology and taxonomic classification.</title>
        <authorList>
            <person name="Goeker M."/>
        </authorList>
    </citation>
    <scope>NUCLEOTIDE SEQUENCE [LARGE SCALE GENOMIC DNA]</scope>
    <source>
        <strain evidence="1 2">DSM 25335</strain>
    </source>
</reference>
<proteinExistence type="predicted"/>
<dbReference type="CDD" id="cd14789">
    <property type="entry name" value="Tiki"/>
    <property type="match status" value="1"/>
</dbReference>
<dbReference type="AlphaFoldDB" id="A0A7W8HZD9"/>
<dbReference type="EMBL" id="JACHFZ010000004">
    <property type="protein sequence ID" value="MBB5292687.1"/>
    <property type="molecule type" value="Genomic_DNA"/>
</dbReference>
<sequence>MTLKKRLKTTVSTLGRATLGAVLGLGLAAAVISPVHAQMVTPPVADETPAIRAIPPAEGRGPALWVIKDEDSTLYLFGTVHLLRPTTGWGTARIDNAFNSADQLVLEISNPDDQAALVPLVMQHGMSPATPLSSLLTADEAAALDAAAKEIGLSAAQMDPFRPWLAALTLSVAPLQKAGYDPASGVELILKARAEAAGKPVTGFETIDEQIRILAGFPEEDQLAFLRSTLEGYETATVELDKLVDAWAAGDVDAIESLGVEPMRESGEELYQALLVRRNTNWADQIQTMLEGSGTAFIAVGSAHLVGDDSVQEILEARGVEVDVAP</sequence>
<evidence type="ECO:0000313" key="2">
    <source>
        <dbReference type="Proteomes" id="UP000566663"/>
    </source>
</evidence>
<keyword evidence="2" id="KW-1185">Reference proteome</keyword>
<dbReference type="InterPro" id="IPR047111">
    <property type="entry name" value="YbaP-like"/>
</dbReference>
<evidence type="ECO:0000313" key="1">
    <source>
        <dbReference type="EMBL" id="MBB5292687.1"/>
    </source>
</evidence>
<dbReference type="PANTHER" id="PTHR40590:SF1">
    <property type="entry name" value="CYTOPLASMIC PROTEIN"/>
    <property type="match status" value="1"/>
</dbReference>